<name>A0A518HUU9_9BACT</name>
<proteinExistence type="predicted"/>
<dbReference type="OrthoDB" id="258935at2"/>
<reference evidence="2 3" key="1">
    <citation type="submission" date="2019-03" db="EMBL/GenBank/DDBJ databases">
        <title>Deep-cultivation of Planctomycetes and their phenomic and genomic characterization uncovers novel biology.</title>
        <authorList>
            <person name="Wiegand S."/>
            <person name="Jogler M."/>
            <person name="Boedeker C."/>
            <person name="Pinto D."/>
            <person name="Vollmers J."/>
            <person name="Rivas-Marin E."/>
            <person name="Kohn T."/>
            <person name="Peeters S.H."/>
            <person name="Heuer A."/>
            <person name="Rast P."/>
            <person name="Oberbeckmann S."/>
            <person name="Bunk B."/>
            <person name="Jeske O."/>
            <person name="Meyerdierks A."/>
            <person name="Storesund J.E."/>
            <person name="Kallscheuer N."/>
            <person name="Luecker S."/>
            <person name="Lage O.M."/>
            <person name="Pohl T."/>
            <person name="Merkel B.J."/>
            <person name="Hornburger P."/>
            <person name="Mueller R.-W."/>
            <person name="Bruemmer F."/>
            <person name="Labrenz M."/>
            <person name="Spormann A.M."/>
            <person name="Op den Camp H."/>
            <person name="Overmann J."/>
            <person name="Amann R."/>
            <person name="Jetten M.S.M."/>
            <person name="Mascher T."/>
            <person name="Medema M.H."/>
            <person name="Devos D.P."/>
            <person name="Kaster A.-K."/>
            <person name="Ovreas L."/>
            <person name="Rohde M."/>
            <person name="Galperin M.Y."/>
            <person name="Jogler C."/>
        </authorList>
    </citation>
    <scope>NUCLEOTIDE SEQUENCE [LARGE SCALE GENOMIC DNA]</scope>
    <source>
        <strain evidence="2 3">Enr13</strain>
    </source>
</reference>
<protein>
    <submittedName>
        <fullName evidence="2">Uncharacterized protein</fullName>
    </submittedName>
</protein>
<gene>
    <name evidence="2" type="ORF">Enr13x_45030</name>
</gene>
<evidence type="ECO:0000313" key="3">
    <source>
        <dbReference type="Proteomes" id="UP000319004"/>
    </source>
</evidence>
<feature type="region of interest" description="Disordered" evidence="1">
    <location>
        <begin position="241"/>
        <end position="260"/>
    </location>
</feature>
<evidence type="ECO:0000256" key="1">
    <source>
        <dbReference type="SAM" id="MobiDB-lite"/>
    </source>
</evidence>
<evidence type="ECO:0000313" key="2">
    <source>
        <dbReference type="EMBL" id="QDV44635.1"/>
    </source>
</evidence>
<organism evidence="2 3">
    <name type="scientific">Stieleria neptunia</name>
    <dbReference type="NCBI Taxonomy" id="2527979"/>
    <lineage>
        <taxon>Bacteria</taxon>
        <taxon>Pseudomonadati</taxon>
        <taxon>Planctomycetota</taxon>
        <taxon>Planctomycetia</taxon>
        <taxon>Pirellulales</taxon>
        <taxon>Pirellulaceae</taxon>
        <taxon>Stieleria</taxon>
    </lineage>
</organism>
<keyword evidence="3" id="KW-1185">Reference proteome</keyword>
<accession>A0A518HUU9</accession>
<sequence>MIPASDFQVPCSAANEAALGRSLRVWRWFKGEFLQLSEQSAAGHSNKLRNCSAVELEPLTHEIDWKRVAGEVSEGLTEGFETDGSDGRRVVPLVGPPGSGIAEMLAALAQERQSPLLEAPETDRVLGEMDAEDLDLTAWDASGDSMLVIPSLERFYLRHESGLTLVRSLIERLASGGRVLVGCDSWAWAFLQQAAGIEDMLGPPMTLAPFDAPRLDAWLRGVYDLQQIEFVQRGRDAPVFPDCSKGSDSESEKSQPATSDLVKSFAAHSRGNPGVALALWTSCLRICDPDSDADGQDDDTSAGSTLWLVPPSELEVHAPDNGRNRIERFLLHTLLQHGGLSLATLVTLLPFSREQICRRLAELRLAGAVAERDGRFQVTLTAYPQIRRDLVGEGFLGDAF</sequence>
<dbReference type="Proteomes" id="UP000319004">
    <property type="component" value="Chromosome"/>
</dbReference>
<dbReference type="AlphaFoldDB" id="A0A518HUU9"/>
<dbReference type="KEGG" id="snep:Enr13x_45030"/>
<dbReference type="EMBL" id="CP037423">
    <property type="protein sequence ID" value="QDV44635.1"/>
    <property type="molecule type" value="Genomic_DNA"/>
</dbReference>
<dbReference type="RefSeq" id="WP_145388940.1">
    <property type="nucleotide sequence ID" value="NZ_CP037423.1"/>
</dbReference>